<keyword evidence="1" id="KW-1133">Transmembrane helix</keyword>
<reference evidence="2 3" key="1">
    <citation type="journal article" date="2020" name="ISME J.">
        <title>Uncovering the hidden diversity of litter-decomposition mechanisms in mushroom-forming fungi.</title>
        <authorList>
            <person name="Floudas D."/>
            <person name="Bentzer J."/>
            <person name="Ahren D."/>
            <person name="Johansson T."/>
            <person name="Persson P."/>
            <person name="Tunlid A."/>
        </authorList>
    </citation>
    <scope>NUCLEOTIDE SEQUENCE [LARGE SCALE GENOMIC DNA]</scope>
    <source>
        <strain evidence="2 3">CBS 406.79</strain>
    </source>
</reference>
<feature type="transmembrane region" description="Helical" evidence="1">
    <location>
        <begin position="52"/>
        <end position="73"/>
    </location>
</feature>
<feature type="transmembrane region" description="Helical" evidence="1">
    <location>
        <begin position="22"/>
        <end position="40"/>
    </location>
</feature>
<name>A0A8H5HJP1_9AGAR</name>
<feature type="transmembrane region" description="Helical" evidence="1">
    <location>
        <begin position="132"/>
        <end position="157"/>
    </location>
</feature>
<dbReference type="Proteomes" id="UP000518752">
    <property type="component" value="Unassembled WGS sequence"/>
</dbReference>
<accession>A0A8H5HJP1</accession>
<evidence type="ECO:0000256" key="1">
    <source>
        <dbReference type="SAM" id="Phobius"/>
    </source>
</evidence>
<comment type="caution">
    <text evidence="2">The sequence shown here is derived from an EMBL/GenBank/DDBJ whole genome shotgun (WGS) entry which is preliminary data.</text>
</comment>
<organism evidence="2 3">
    <name type="scientific">Collybiopsis confluens</name>
    <dbReference type="NCBI Taxonomy" id="2823264"/>
    <lineage>
        <taxon>Eukaryota</taxon>
        <taxon>Fungi</taxon>
        <taxon>Dikarya</taxon>
        <taxon>Basidiomycota</taxon>
        <taxon>Agaricomycotina</taxon>
        <taxon>Agaricomycetes</taxon>
        <taxon>Agaricomycetidae</taxon>
        <taxon>Agaricales</taxon>
        <taxon>Marasmiineae</taxon>
        <taxon>Omphalotaceae</taxon>
        <taxon>Collybiopsis</taxon>
    </lineage>
</organism>
<dbReference type="EMBL" id="JAACJN010000042">
    <property type="protein sequence ID" value="KAF5384584.1"/>
    <property type="molecule type" value="Genomic_DNA"/>
</dbReference>
<keyword evidence="1" id="KW-0472">Membrane</keyword>
<gene>
    <name evidence="2" type="ORF">D9757_007528</name>
</gene>
<keyword evidence="3" id="KW-1185">Reference proteome</keyword>
<keyword evidence="1" id="KW-0812">Transmembrane</keyword>
<proteinExistence type="predicted"/>
<protein>
    <submittedName>
        <fullName evidence="2">Uncharacterized protein</fullName>
    </submittedName>
</protein>
<dbReference type="OrthoDB" id="3267855at2759"/>
<feature type="transmembrane region" description="Helical" evidence="1">
    <location>
        <begin position="93"/>
        <end position="111"/>
    </location>
</feature>
<evidence type="ECO:0000313" key="3">
    <source>
        <dbReference type="Proteomes" id="UP000518752"/>
    </source>
</evidence>
<sequence length="285" mass="31478">MLYSVVDAPICTSVTCDDWRKFVSALSVFGRAAIVVTLIGRAYAVWSRNRLILGYLTVLGTMCVVADAFHVPYEQCVATSDPPISTNPKMKALLLRSVFTIAFETSVAIVTTIRTFQALRISGPWSVQKHRLIYLIFEEGILYFSLISILTTASVILDIRAPTGFLQQFLDGLTLPLSGALTARFILHLRAWNSNQSNVYTVSTTEGTDEQQGGKEGDSVCRFYHESENFDMEATLIRPASTLNEFGQDPVVRAQRWPGSGITQQGCQFHDVEHGLDGRSSDDGP</sequence>
<dbReference type="AlphaFoldDB" id="A0A8H5HJP1"/>
<evidence type="ECO:0000313" key="2">
    <source>
        <dbReference type="EMBL" id="KAF5384584.1"/>
    </source>
</evidence>